<evidence type="ECO:0000313" key="1">
    <source>
        <dbReference type="EMBL" id="GAG39457.1"/>
    </source>
</evidence>
<accession>X0XW80</accession>
<dbReference type="Pfam" id="PF02502">
    <property type="entry name" value="LacAB_rpiB"/>
    <property type="match status" value="1"/>
</dbReference>
<dbReference type="GO" id="GO:0016853">
    <property type="term" value="F:isomerase activity"/>
    <property type="evidence" value="ECO:0007669"/>
    <property type="project" value="InterPro"/>
</dbReference>
<dbReference type="AlphaFoldDB" id="X0XW80"/>
<dbReference type="InterPro" id="IPR036569">
    <property type="entry name" value="RpiB_LacA_LacB_sf"/>
</dbReference>
<dbReference type="EMBL" id="BARS01046060">
    <property type="protein sequence ID" value="GAG39457.1"/>
    <property type="molecule type" value="Genomic_DNA"/>
</dbReference>
<evidence type="ECO:0008006" key="2">
    <source>
        <dbReference type="Google" id="ProtNLM"/>
    </source>
</evidence>
<sequence length="37" mass="4007">MKIATASDHAGYELKKGIIAYLSEKGINYEDFGCGPD</sequence>
<dbReference type="Gene3D" id="3.40.1400.10">
    <property type="entry name" value="Sugar-phosphate isomerase, RpiB/LacA/LacB"/>
    <property type="match status" value="1"/>
</dbReference>
<proteinExistence type="predicted"/>
<dbReference type="SUPFAM" id="SSF89623">
    <property type="entry name" value="Ribose/Galactose isomerase RpiB/AlsB"/>
    <property type="match status" value="1"/>
</dbReference>
<protein>
    <recommendedName>
        <fullName evidence="2">Ribose-5-phosphate isomerase</fullName>
    </recommendedName>
</protein>
<name>X0XW80_9ZZZZ</name>
<feature type="non-terminal residue" evidence="1">
    <location>
        <position position="37"/>
    </location>
</feature>
<reference evidence="1" key="1">
    <citation type="journal article" date="2014" name="Front. Microbiol.">
        <title>High frequency of phylogenetically diverse reductive dehalogenase-homologous genes in deep subseafloor sedimentary metagenomes.</title>
        <authorList>
            <person name="Kawai M."/>
            <person name="Futagami T."/>
            <person name="Toyoda A."/>
            <person name="Takaki Y."/>
            <person name="Nishi S."/>
            <person name="Hori S."/>
            <person name="Arai W."/>
            <person name="Tsubouchi T."/>
            <person name="Morono Y."/>
            <person name="Uchiyama I."/>
            <person name="Ito T."/>
            <person name="Fujiyama A."/>
            <person name="Inagaki F."/>
            <person name="Takami H."/>
        </authorList>
    </citation>
    <scope>NUCLEOTIDE SEQUENCE</scope>
    <source>
        <strain evidence="1">Expedition CK06-06</strain>
    </source>
</reference>
<dbReference type="InterPro" id="IPR003500">
    <property type="entry name" value="RpiB_LacA_LacB"/>
</dbReference>
<organism evidence="1">
    <name type="scientific">marine sediment metagenome</name>
    <dbReference type="NCBI Taxonomy" id="412755"/>
    <lineage>
        <taxon>unclassified sequences</taxon>
        <taxon>metagenomes</taxon>
        <taxon>ecological metagenomes</taxon>
    </lineage>
</organism>
<comment type="caution">
    <text evidence="1">The sequence shown here is derived from an EMBL/GenBank/DDBJ whole genome shotgun (WGS) entry which is preliminary data.</text>
</comment>
<dbReference type="GO" id="GO:0005975">
    <property type="term" value="P:carbohydrate metabolic process"/>
    <property type="evidence" value="ECO:0007669"/>
    <property type="project" value="InterPro"/>
</dbReference>
<gene>
    <name evidence="1" type="ORF">S01H1_69374</name>
</gene>